<dbReference type="Proteomes" id="UP000799776">
    <property type="component" value="Unassembled WGS sequence"/>
</dbReference>
<dbReference type="Pfam" id="PF20354">
    <property type="entry name" value="DUF6649"/>
    <property type="match status" value="1"/>
</dbReference>
<reference evidence="1" key="1">
    <citation type="journal article" date="2020" name="Stud. Mycol.">
        <title>101 Dothideomycetes genomes: a test case for predicting lifestyles and emergence of pathogens.</title>
        <authorList>
            <person name="Haridas S."/>
            <person name="Albert R."/>
            <person name="Binder M."/>
            <person name="Bloem J."/>
            <person name="Labutti K."/>
            <person name="Salamov A."/>
            <person name="Andreopoulos B."/>
            <person name="Baker S."/>
            <person name="Barry K."/>
            <person name="Bills G."/>
            <person name="Bluhm B."/>
            <person name="Cannon C."/>
            <person name="Castanera R."/>
            <person name="Culley D."/>
            <person name="Daum C."/>
            <person name="Ezra D."/>
            <person name="Gonzalez J."/>
            <person name="Henrissat B."/>
            <person name="Kuo A."/>
            <person name="Liang C."/>
            <person name="Lipzen A."/>
            <person name="Lutzoni F."/>
            <person name="Magnuson J."/>
            <person name="Mondo S."/>
            <person name="Nolan M."/>
            <person name="Ohm R."/>
            <person name="Pangilinan J."/>
            <person name="Park H.-J."/>
            <person name="Ramirez L."/>
            <person name="Alfaro M."/>
            <person name="Sun H."/>
            <person name="Tritt A."/>
            <person name="Yoshinaga Y."/>
            <person name="Zwiers L.-H."/>
            <person name="Turgeon B."/>
            <person name="Goodwin S."/>
            <person name="Spatafora J."/>
            <person name="Crous P."/>
            <person name="Grigoriev I."/>
        </authorList>
    </citation>
    <scope>NUCLEOTIDE SEQUENCE</scope>
    <source>
        <strain evidence="1">CBS 121410</strain>
    </source>
</reference>
<keyword evidence="2" id="KW-1185">Reference proteome</keyword>
<name>A0A9P4HX69_9PEZI</name>
<dbReference type="InterPro" id="IPR046591">
    <property type="entry name" value="DUF6649"/>
</dbReference>
<comment type="caution">
    <text evidence="1">The sequence shown here is derived from an EMBL/GenBank/DDBJ whole genome shotgun (WGS) entry which is preliminary data.</text>
</comment>
<evidence type="ECO:0000313" key="1">
    <source>
        <dbReference type="EMBL" id="KAF2088106.1"/>
    </source>
</evidence>
<feature type="non-terminal residue" evidence="1">
    <location>
        <position position="1"/>
    </location>
</feature>
<dbReference type="EMBL" id="ML978717">
    <property type="protein sequence ID" value="KAF2088106.1"/>
    <property type="molecule type" value="Genomic_DNA"/>
</dbReference>
<sequence>KRKASDESDSRLAKRFDLLNIGANGSKRYIPVAKYTHDPHLGPRTVDAQARAQAQSQPQTFPQDDWMQLEDTKDKVYIYDLDAELAGIESDEETPIYMPDIERHLNQIPKHLLVGSDQEDIEKAKASQLVLYKEPISLTVPPEQDSVRKAIIEARARHREKQGQPK</sequence>
<accession>A0A9P4HX69</accession>
<feature type="non-terminal residue" evidence="1">
    <location>
        <position position="166"/>
    </location>
</feature>
<dbReference type="OrthoDB" id="5345504at2759"/>
<evidence type="ECO:0000313" key="2">
    <source>
        <dbReference type="Proteomes" id="UP000799776"/>
    </source>
</evidence>
<protein>
    <submittedName>
        <fullName evidence="1">Uncharacterized protein</fullName>
    </submittedName>
</protein>
<organism evidence="1 2">
    <name type="scientific">Saccharata proteae CBS 121410</name>
    <dbReference type="NCBI Taxonomy" id="1314787"/>
    <lineage>
        <taxon>Eukaryota</taxon>
        <taxon>Fungi</taxon>
        <taxon>Dikarya</taxon>
        <taxon>Ascomycota</taxon>
        <taxon>Pezizomycotina</taxon>
        <taxon>Dothideomycetes</taxon>
        <taxon>Dothideomycetes incertae sedis</taxon>
        <taxon>Botryosphaeriales</taxon>
        <taxon>Saccharataceae</taxon>
        <taxon>Saccharata</taxon>
    </lineage>
</organism>
<gene>
    <name evidence="1" type="ORF">K490DRAFT_7284</name>
</gene>
<proteinExistence type="predicted"/>
<dbReference type="AlphaFoldDB" id="A0A9P4HX69"/>